<feature type="domain" description="Mos1 transposase HTH" evidence="2">
    <location>
        <begin position="4"/>
        <end position="53"/>
    </location>
</feature>
<dbReference type="GO" id="GO:0035861">
    <property type="term" value="C:site of double-strand break"/>
    <property type="evidence" value="ECO:0007669"/>
    <property type="project" value="TreeGrafter"/>
</dbReference>
<dbReference type="SUPFAM" id="SSF46689">
    <property type="entry name" value="Homeodomain-like"/>
    <property type="match status" value="1"/>
</dbReference>
<dbReference type="EMBL" id="LN609396">
    <property type="protein sequence ID" value="CEF59836.1"/>
    <property type="molecule type" value="Genomic_DNA"/>
</dbReference>
<dbReference type="GO" id="GO:0000014">
    <property type="term" value="F:single-stranded DNA endodeoxyribonuclease activity"/>
    <property type="evidence" value="ECO:0007669"/>
    <property type="project" value="TreeGrafter"/>
</dbReference>
<dbReference type="GO" id="GO:0006303">
    <property type="term" value="P:double-strand break repair via nonhomologous end joining"/>
    <property type="evidence" value="ECO:0007669"/>
    <property type="project" value="TreeGrafter"/>
</dbReference>
<evidence type="ECO:0000313" key="3">
    <source>
        <dbReference type="EMBL" id="CEF59836.1"/>
    </source>
</evidence>
<dbReference type="WBParaSite" id="SRAE_X000158000.1">
    <property type="protein sequence ID" value="SRAE_X000158000.1"/>
    <property type="gene ID" value="WBGene00267153"/>
</dbReference>
<gene>
    <name evidence="3 5 6" type="ORF">SRAE_X000158000</name>
</gene>
<reference evidence="5" key="3">
    <citation type="submission" date="2020-12" db="UniProtKB">
        <authorList>
            <consortium name="WormBaseParasite"/>
        </authorList>
    </citation>
    <scope>IDENTIFICATION</scope>
</reference>
<proteinExistence type="predicted"/>
<dbReference type="Gene3D" id="1.10.10.10">
    <property type="entry name" value="Winged helix-like DNA-binding domain superfamily/Winged helix DNA-binding domain"/>
    <property type="match status" value="1"/>
</dbReference>
<dbReference type="GO" id="GO:0000729">
    <property type="term" value="P:DNA double-strand break processing"/>
    <property type="evidence" value="ECO:0007669"/>
    <property type="project" value="TreeGrafter"/>
</dbReference>
<dbReference type="InterPro" id="IPR001888">
    <property type="entry name" value="Transposase_1"/>
</dbReference>
<dbReference type="GO" id="GO:0005634">
    <property type="term" value="C:nucleus"/>
    <property type="evidence" value="ECO:0007669"/>
    <property type="project" value="UniProtKB-SubCell"/>
</dbReference>
<dbReference type="InterPro" id="IPR052709">
    <property type="entry name" value="Transposase-MT_Hybrid"/>
</dbReference>
<dbReference type="GO" id="GO:0032259">
    <property type="term" value="P:methylation"/>
    <property type="evidence" value="ECO:0007669"/>
    <property type="project" value="UniProtKB-KW"/>
</dbReference>
<dbReference type="GO" id="GO:0046975">
    <property type="term" value="F:histone H3K36 methyltransferase activity"/>
    <property type="evidence" value="ECO:0007669"/>
    <property type="project" value="TreeGrafter"/>
</dbReference>
<dbReference type="PANTHER" id="PTHR46060:SF2">
    <property type="entry name" value="HISTONE-LYSINE N-METHYLTRANSFERASE SETMAR"/>
    <property type="match status" value="1"/>
</dbReference>
<name>A0A090MP23_STRRB</name>
<reference evidence="3" key="1">
    <citation type="submission" date="2014-09" db="EMBL/GenBank/DDBJ databases">
        <authorList>
            <person name="Aslett A.Martin."/>
        </authorList>
    </citation>
    <scope>NUCLEOTIDE SEQUENCE</scope>
    <source>
        <strain evidence="3">ED321 Heterogonic</strain>
    </source>
</reference>
<keyword evidence="3" id="KW-0489">Methyltransferase</keyword>
<sequence length="339" mass="40296">MPYKRDIRIIFLYEFKRGTNAARTTQNINDAFGENTVNASTVQRWFKKFREGNENLEDEERGRPNSVIDEEELKRVIETDPRQTVREISEVLGVSKSCVSNHLEKIGMSKNFGQWVPHELSENQKNCRYEFCYSNLLRNKNDPFLERIFAFGGKWILYENRKRREKWLDNDEEAKQIQKSHLLPKKIMITVWWTSVGLLHYEFMKPGEILNSESYCAQLEKMHLKFCQKRPILIHRKGPIFLHDNTRPYVSQMALQKLNEMKYETLLQPPHSPDLDPTDFHFFKHLDYFIKDMVFKDEQSVKSAFENFIASKDTSFYSDGINKLVSRWQKCVESDGCYF</sequence>
<keyword evidence="4" id="KW-1185">Reference proteome</keyword>
<evidence type="ECO:0000256" key="1">
    <source>
        <dbReference type="ARBA" id="ARBA00004123"/>
    </source>
</evidence>
<dbReference type="PANTHER" id="PTHR46060">
    <property type="entry name" value="MARINER MOS1 TRANSPOSASE-LIKE PROTEIN"/>
    <property type="match status" value="1"/>
</dbReference>
<evidence type="ECO:0000313" key="4">
    <source>
        <dbReference type="Proteomes" id="UP000035682"/>
    </source>
</evidence>
<comment type="subcellular location">
    <subcellularLocation>
        <location evidence="1">Nucleus</location>
    </subcellularLocation>
</comment>
<dbReference type="InterPro" id="IPR036388">
    <property type="entry name" value="WH-like_DNA-bd_sf"/>
</dbReference>
<keyword evidence="3" id="KW-0808">Transferase</keyword>
<dbReference type="Proteomes" id="UP000035682">
    <property type="component" value="Unplaced"/>
</dbReference>
<dbReference type="InterPro" id="IPR041426">
    <property type="entry name" value="Mos1_HTH"/>
</dbReference>
<dbReference type="GeneID" id="36384647"/>
<dbReference type="GO" id="GO:0044774">
    <property type="term" value="P:mitotic DNA integrity checkpoint signaling"/>
    <property type="evidence" value="ECO:0007669"/>
    <property type="project" value="TreeGrafter"/>
</dbReference>
<dbReference type="OrthoDB" id="9970333at2759"/>
<dbReference type="GO" id="GO:0003690">
    <property type="term" value="F:double-stranded DNA binding"/>
    <property type="evidence" value="ECO:0007669"/>
    <property type="project" value="TreeGrafter"/>
</dbReference>
<protein>
    <submittedName>
        <fullName evidence="3 5">Histone-lysine N-methyltransferase SETMAR</fullName>
    </submittedName>
</protein>
<dbReference type="WormBase" id="SRAE_X000158000">
    <property type="protein sequence ID" value="SRP07255"/>
    <property type="gene ID" value="WBGene00267153"/>
</dbReference>
<dbReference type="GO" id="GO:0015074">
    <property type="term" value="P:DNA integration"/>
    <property type="evidence" value="ECO:0007669"/>
    <property type="project" value="TreeGrafter"/>
</dbReference>
<evidence type="ECO:0000313" key="6">
    <source>
        <dbReference type="WormBase" id="SRAE_X000158000"/>
    </source>
</evidence>
<dbReference type="Pfam" id="PF17906">
    <property type="entry name" value="HTH_48"/>
    <property type="match status" value="1"/>
</dbReference>
<dbReference type="GO" id="GO:0031297">
    <property type="term" value="P:replication fork processing"/>
    <property type="evidence" value="ECO:0007669"/>
    <property type="project" value="TreeGrafter"/>
</dbReference>
<reference evidence="4" key="2">
    <citation type="submission" date="2014-09" db="EMBL/GenBank/DDBJ databases">
        <authorList>
            <person name="Martin A.A."/>
        </authorList>
    </citation>
    <scope>NUCLEOTIDE SEQUENCE</scope>
    <source>
        <strain evidence="4">ED321</strain>
    </source>
</reference>
<evidence type="ECO:0000259" key="2">
    <source>
        <dbReference type="Pfam" id="PF17906"/>
    </source>
</evidence>
<dbReference type="InterPro" id="IPR036397">
    <property type="entry name" value="RNaseH_sf"/>
</dbReference>
<dbReference type="RefSeq" id="XP_024499047.1">
    <property type="nucleotide sequence ID" value="XM_024650573.1"/>
</dbReference>
<dbReference type="Pfam" id="PF01359">
    <property type="entry name" value="Transposase_1"/>
    <property type="match status" value="1"/>
</dbReference>
<dbReference type="CTD" id="36384647"/>
<dbReference type="OMA" id="NSESYCA"/>
<dbReference type="GO" id="GO:0044547">
    <property type="term" value="F:DNA topoisomerase binding"/>
    <property type="evidence" value="ECO:0007669"/>
    <property type="project" value="TreeGrafter"/>
</dbReference>
<dbReference type="Gene3D" id="3.30.420.10">
    <property type="entry name" value="Ribonuclease H-like superfamily/Ribonuclease H"/>
    <property type="match status" value="1"/>
</dbReference>
<dbReference type="AlphaFoldDB" id="A0A090MP23"/>
<dbReference type="GO" id="GO:0042800">
    <property type="term" value="F:histone H3K4 methyltransferase activity"/>
    <property type="evidence" value="ECO:0007669"/>
    <property type="project" value="TreeGrafter"/>
</dbReference>
<dbReference type="Gene3D" id="1.10.10.1450">
    <property type="match status" value="1"/>
</dbReference>
<dbReference type="GO" id="GO:0003697">
    <property type="term" value="F:single-stranded DNA binding"/>
    <property type="evidence" value="ECO:0007669"/>
    <property type="project" value="TreeGrafter"/>
</dbReference>
<organism evidence="3">
    <name type="scientific">Strongyloides ratti</name>
    <name type="common">Parasitic roundworm</name>
    <dbReference type="NCBI Taxonomy" id="34506"/>
    <lineage>
        <taxon>Eukaryota</taxon>
        <taxon>Metazoa</taxon>
        <taxon>Ecdysozoa</taxon>
        <taxon>Nematoda</taxon>
        <taxon>Chromadorea</taxon>
        <taxon>Rhabditida</taxon>
        <taxon>Tylenchina</taxon>
        <taxon>Panagrolaimomorpha</taxon>
        <taxon>Strongyloidoidea</taxon>
        <taxon>Strongyloididae</taxon>
        <taxon>Strongyloides</taxon>
    </lineage>
</organism>
<accession>A0A090MP23</accession>
<dbReference type="GO" id="GO:0000793">
    <property type="term" value="C:condensed chromosome"/>
    <property type="evidence" value="ECO:0007669"/>
    <property type="project" value="TreeGrafter"/>
</dbReference>
<dbReference type="InterPro" id="IPR009057">
    <property type="entry name" value="Homeodomain-like_sf"/>
</dbReference>
<evidence type="ECO:0000313" key="5">
    <source>
        <dbReference type="WBParaSite" id="SRAE_X000158000.1"/>
    </source>
</evidence>